<keyword evidence="1" id="KW-0812">Transmembrane</keyword>
<dbReference type="EMBL" id="BLKW01000002">
    <property type="protein sequence ID" value="GFG74020.1"/>
    <property type="molecule type" value="Genomic_DNA"/>
</dbReference>
<reference evidence="2 3" key="1">
    <citation type="journal article" date="2019" name="Emerg. Microbes Infect.">
        <title>Comprehensive subspecies identification of 175 nontuberculous mycobacteria species based on 7547 genomic profiles.</title>
        <authorList>
            <person name="Matsumoto Y."/>
            <person name="Kinjo T."/>
            <person name="Motooka D."/>
            <person name="Nabeya D."/>
            <person name="Jung N."/>
            <person name="Uechi K."/>
            <person name="Horii T."/>
            <person name="Iida T."/>
            <person name="Fujita J."/>
            <person name="Nakamura S."/>
        </authorList>
    </citation>
    <scope>NUCLEOTIDE SEQUENCE [LARGE SCALE GENOMIC DNA]</scope>
    <source>
        <strain evidence="2 3">JCM 17322</strain>
    </source>
</reference>
<accession>A0A7I9XW59</accession>
<organism evidence="2 3">
    <name type="scientific">Mycobacterium botniense</name>
    <dbReference type="NCBI Taxonomy" id="84962"/>
    <lineage>
        <taxon>Bacteria</taxon>
        <taxon>Bacillati</taxon>
        <taxon>Actinomycetota</taxon>
        <taxon>Actinomycetes</taxon>
        <taxon>Mycobacteriales</taxon>
        <taxon>Mycobacteriaceae</taxon>
        <taxon>Mycobacterium</taxon>
    </lineage>
</organism>
<evidence type="ECO:0008006" key="4">
    <source>
        <dbReference type="Google" id="ProtNLM"/>
    </source>
</evidence>
<comment type="caution">
    <text evidence="2">The sequence shown here is derived from an EMBL/GenBank/DDBJ whole genome shotgun (WGS) entry which is preliminary data.</text>
</comment>
<feature type="transmembrane region" description="Helical" evidence="1">
    <location>
        <begin position="79"/>
        <end position="99"/>
    </location>
</feature>
<evidence type="ECO:0000313" key="2">
    <source>
        <dbReference type="EMBL" id="GFG74020.1"/>
    </source>
</evidence>
<keyword evidence="1" id="KW-0472">Membrane</keyword>
<proteinExistence type="predicted"/>
<keyword evidence="3" id="KW-1185">Reference proteome</keyword>
<evidence type="ECO:0000256" key="1">
    <source>
        <dbReference type="SAM" id="Phobius"/>
    </source>
</evidence>
<keyword evidence="1" id="KW-1133">Transmembrane helix</keyword>
<gene>
    <name evidence="2" type="ORF">MBOT_13850</name>
</gene>
<evidence type="ECO:0000313" key="3">
    <source>
        <dbReference type="Proteomes" id="UP000465361"/>
    </source>
</evidence>
<sequence length="117" mass="12328">MKFPDALDQLSADGMARRVYGEPYQTPGGVTVIPVARVAGRGKPGEDTKLARFTIAPVGVFVVRGDRASWVAAVDVNRIALIGVITGLLSAVIGSLAVLRRPPWPEITLGRSTGFGD</sequence>
<protein>
    <recommendedName>
        <fullName evidence="4">Sporulation protein</fullName>
    </recommendedName>
</protein>
<name>A0A7I9XW59_9MYCO</name>
<dbReference type="Proteomes" id="UP000465361">
    <property type="component" value="Unassembled WGS sequence"/>
</dbReference>
<dbReference type="AlphaFoldDB" id="A0A7I9XW59"/>
<dbReference type="RefSeq" id="WP_163755454.1">
    <property type="nucleotide sequence ID" value="NZ_BLKW01000002.1"/>
</dbReference>